<dbReference type="InterPro" id="IPR045269">
    <property type="entry name" value="Atg1-like"/>
</dbReference>
<dbReference type="InterPro" id="IPR000719">
    <property type="entry name" value="Prot_kinase_dom"/>
</dbReference>
<dbReference type="PROSITE" id="PS50011">
    <property type="entry name" value="PROTEIN_KINASE_DOM"/>
    <property type="match status" value="1"/>
</dbReference>
<dbReference type="RefSeq" id="WP_130425622.1">
    <property type="nucleotide sequence ID" value="NZ_SHKW01000008.1"/>
</dbReference>
<dbReference type="InterPro" id="IPR008271">
    <property type="entry name" value="Ser/Thr_kinase_AS"/>
</dbReference>
<evidence type="ECO:0000313" key="2">
    <source>
        <dbReference type="EMBL" id="RZU29077.1"/>
    </source>
</evidence>
<dbReference type="PROSITE" id="PS00108">
    <property type="entry name" value="PROTEIN_KINASE_ST"/>
    <property type="match status" value="1"/>
</dbReference>
<protein>
    <submittedName>
        <fullName evidence="2">Serine/threonine-protein kinase</fullName>
    </submittedName>
</protein>
<dbReference type="GO" id="GO:0005524">
    <property type="term" value="F:ATP binding"/>
    <property type="evidence" value="ECO:0007669"/>
    <property type="project" value="InterPro"/>
</dbReference>
<dbReference type="GO" id="GO:0005737">
    <property type="term" value="C:cytoplasm"/>
    <property type="evidence" value="ECO:0007669"/>
    <property type="project" value="TreeGrafter"/>
</dbReference>
<comment type="caution">
    <text evidence="2">The sequence shown here is derived from an EMBL/GenBank/DDBJ whole genome shotgun (WGS) entry which is preliminary data.</text>
</comment>
<keyword evidence="2" id="KW-0418">Kinase</keyword>
<dbReference type="GO" id="GO:0004674">
    <property type="term" value="F:protein serine/threonine kinase activity"/>
    <property type="evidence" value="ECO:0007669"/>
    <property type="project" value="InterPro"/>
</dbReference>
<dbReference type="CDD" id="cd14014">
    <property type="entry name" value="STKc_PknB_like"/>
    <property type="match status" value="1"/>
</dbReference>
<dbReference type="Proteomes" id="UP000292958">
    <property type="component" value="Unassembled WGS sequence"/>
</dbReference>
<dbReference type="AlphaFoldDB" id="A0A4Q7XXI0"/>
<keyword evidence="2" id="KW-0808">Transferase</keyword>
<keyword evidence="3" id="KW-1185">Reference proteome</keyword>
<proteinExistence type="predicted"/>
<dbReference type="SUPFAM" id="SSF56112">
    <property type="entry name" value="Protein kinase-like (PK-like)"/>
    <property type="match status" value="1"/>
</dbReference>
<reference evidence="2 3" key="1">
    <citation type="submission" date="2019-02" db="EMBL/GenBank/DDBJ databases">
        <title>Genomic Encyclopedia of Archaeal and Bacterial Type Strains, Phase II (KMG-II): from individual species to whole genera.</title>
        <authorList>
            <person name="Goeker M."/>
        </authorList>
    </citation>
    <scope>NUCLEOTIDE SEQUENCE [LARGE SCALE GENOMIC DNA]</scope>
    <source>
        <strain evidence="2 3">DSM 18101</strain>
    </source>
</reference>
<evidence type="ECO:0000313" key="3">
    <source>
        <dbReference type="Proteomes" id="UP000292958"/>
    </source>
</evidence>
<accession>A0A4Q7XXI0</accession>
<dbReference type="SMART" id="SM00220">
    <property type="entry name" value="S_TKc"/>
    <property type="match status" value="1"/>
</dbReference>
<dbReference type="Gene3D" id="3.30.200.20">
    <property type="entry name" value="Phosphorylase Kinase, domain 1"/>
    <property type="match status" value="1"/>
</dbReference>
<gene>
    <name evidence="2" type="ORF">BDD14_6672</name>
</gene>
<dbReference type="InterPro" id="IPR011009">
    <property type="entry name" value="Kinase-like_dom_sf"/>
</dbReference>
<dbReference type="PANTHER" id="PTHR24348">
    <property type="entry name" value="SERINE/THREONINE-PROTEIN KINASE UNC-51-RELATED"/>
    <property type="match status" value="1"/>
</dbReference>
<dbReference type="OrthoDB" id="111294at2"/>
<sequence length="369" mass="40986">MALLTDGLCINDTYEVEAFLGEGAFAEVYRVKHRFLGRQAMKFFKAPGWSPDEVSAMLGEAVLLSKINHPNIVRVYDANTASLIGDTFGFFTMEYIAGGSLSQYWRSFGAQFMPLREAIEVMRQVCKGIAVAHSHNPPIIHRDIKPQNILIGHETTGIRARISDFGLAKNVNPLTLMATSRGTVSFKAPEALQDPQGDSLTGDVWAIGTTLYLLLTDRLPYDLEEGRSHGTSDTFSSPPPPPSRWNALCDSALDQVVLKALRVDPKQRYRSAMEFLNALEAWRPDAKRMEKAKSDTASHGNTSKGVLGTTPQAREHLGRQLALRSIAVAQDPERLSEAVSLMEKALKESPELSRKYEARLRLWRRGISM</sequence>
<evidence type="ECO:0000259" key="1">
    <source>
        <dbReference type="PROSITE" id="PS50011"/>
    </source>
</evidence>
<organism evidence="2 3">
    <name type="scientific">Edaphobacter modestus</name>
    <dbReference type="NCBI Taxonomy" id="388466"/>
    <lineage>
        <taxon>Bacteria</taxon>
        <taxon>Pseudomonadati</taxon>
        <taxon>Acidobacteriota</taxon>
        <taxon>Terriglobia</taxon>
        <taxon>Terriglobales</taxon>
        <taxon>Acidobacteriaceae</taxon>
        <taxon>Edaphobacter</taxon>
    </lineage>
</organism>
<dbReference type="Gene3D" id="1.10.510.10">
    <property type="entry name" value="Transferase(Phosphotransferase) domain 1"/>
    <property type="match status" value="1"/>
</dbReference>
<feature type="domain" description="Protein kinase" evidence="1">
    <location>
        <begin position="14"/>
        <end position="283"/>
    </location>
</feature>
<dbReference type="Pfam" id="PF00069">
    <property type="entry name" value="Pkinase"/>
    <property type="match status" value="1"/>
</dbReference>
<dbReference type="EMBL" id="SHKW01000008">
    <property type="protein sequence ID" value="RZU29077.1"/>
    <property type="molecule type" value="Genomic_DNA"/>
</dbReference>
<name>A0A4Q7XXI0_9BACT</name>